<reference evidence="2 3" key="1">
    <citation type="submission" date="2020-05" db="EMBL/GenBank/DDBJ databases">
        <title>Azospirillum oleiclasticum sp. nov, a nitrogen-fixing and heavy crude oil-emulsifying bacterium isolated from the crude oil of Yumen Oilfield.</title>
        <authorList>
            <person name="Wu D."/>
            <person name="Cai M."/>
            <person name="Zhang X."/>
        </authorList>
    </citation>
    <scope>NUCLEOTIDE SEQUENCE [LARGE SCALE GENOMIC DNA]</scope>
    <source>
        <strain evidence="2 3">ROY-1-1-2</strain>
    </source>
</reference>
<organism evidence="2 3">
    <name type="scientific">Azospirillum oleiclasticum</name>
    <dbReference type="NCBI Taxonomy" id="2735135"/>
    <lineage>
        <taxon>Bacteria</taxon>
        <taxon>Pseudomonadati</taxon>
        <taxon>Pseudomonadota</taxon>
        <taxon>Alphaproteobacteria</taxon>
        <taxon>Rhodospirillales</taxon>
        <taxon>Azospirillaceae</taxon>
        <taxon>Azospirillum</taxon>
    </lineage>
</organism>
<comment type="caution">
    <text evidence="2">The sequence shown here is derived from an EMBL/GenBank/DDBJ whole genome shotgun (WGS) entry which is preliminary data.</text>
</comment>
<dbReference type="Proteomes" id="UP000584642">
    <property type="component" value="Unassembled WGS sequence"/>
</dbReference>
<evidence type="ECO:0000313" key="2">
    <source>
        <dbReference type="EMBL" id="NYZ21861.1"/>
    </source>
</evidence>
<keyword evidence="3" id="KW-1185">Reference proteome</keyword>
<protein>
    <recommendedName>
        <fullName evidence="1">Transcriptional regulator-like domain-containing protein</fullName>
    </recommendedName>
</protein>
<feature type="domain" description="Transcriptional regulator-like" evidence="1">
    <location>
        <begin position="5"/>
        <end position="58"/>
    </location>
</feature>
<sequence>MGTRDWRSSSDYADLVDLPVSGWAWEFLRRNPEYRAEVQAAESRPRSDNGVRWGLTFRRKS</sequence>
<dbReference type="RefSeq" id="WP_180283637.1">
    <property type="nucleotide sequence ID" value="NZ_JABFDB010000014.1"/>
</dbReference>
<evidence type="ECO:0000313" key="3">
    <source>
        <dbReference type="Proteomes" id="UP000584642"/>
    </source>
</evidence>
<dbReference type="InterPro" id="IPR045465">
    <property type="entry name" value="Trans_reg_dom"/>
</dbReference>
<accession>A0ABX2TEX9</accession>
<dbReference type="Pfam" id="PF20109">
    <property type="entry name" value="Trans_reg_dom"/>
    <property type="match status" value="1"/>
</dbReference>
<gene>
    <name evidence="2" type="ORF">HND93_19275</name>
</gene>
<evidence type="ECO:0000259" key="1">
    <source>
        <dbReference type="Pfam" id="PF20109"/>
    </source>
</evidence>
<dbReference type="EMBL" id="JABFDB010000014">
    <property type="protein sequence ID" value="NYZ21861.1"/>
    <property type="molecule type" value="Genomic_DNA"/>
</dbReference>
<name>A0ABX2TEX9_9PROT</name>
<proteinExistence type="predicted"/>